<dbReference type="EMBL" id="CP019948">
    <property type="protein sequence ID" value="ARN83243.1"/>
    <property type="molecule type" value="Genomic_DNA"/>
</dbReference>
<evidence type="ECO:0000256" key="6">
    <source>
        <dbReference type="SAM" id="Phobius"/>
    </source>
</evidence>
<evidence type="ECO:0000313" key="8">
    <source>
        <dbReference type="EMBL" id="ARN83243.1"/>
    </source>
</evidence>
<protein>
    <recommendedName>
        <fullName evidence="7">Lipopolysaccharide assembly protein A domain-containing protein</fullName>
    </recommendedName>
</protein>
<accession>A0A1W6N0B2</accession>
<evidence type="ECO:0000259" key="7">
    <source>
        <dbReference type="Pfam" id="PF06305"/>
    </source>
</evidence>
<dbReference type="InterPro" id="IPR010445">
    <property type="entry name" value="LapA_dom"/>
</dbReference>
<dbReference type="GO" id="GO:0005886">
    <property type="term" value="C:plasma membrane"/>
    <property type="evidence" value="ECO:0007669"/>
    <property type="project" value="InterPro"/>
</dbReference>
<dbReference type="RefSeq" id="WP_085773399.1">
    <property type="nucleotide sequence ID" value="NZ_AP027149.1"/>
</dbReference>
<name>A0A1W6N0B2_9HYPH</name>
<keyword evidence="2 6" id="KW-0812">Transmembrane</keyword>
<dbReference type="AlphaFoldDB" id="A0A1W6N0B2"/>
<keyword evidence="3 6" id="KW-1133">Transmembrane helix</keyword>
<dbReference type="STRING" id="655015.B1812_00045"/>
<gene>
    <name evidence="8" type="ORF">B1812_00045</name>
</gene>
<evidence type="ECO:0000256" key="3">
    <source>
        <dbReference type="ARBA" id="ARBA00022989"/>
    </source>
</evidence>
<evidence type="ECO:0000256" key="5">
    <source>
        <dbReference type="SAM" id="MobiDB-lite"/>
    </source>
</evidence>
<evidence type="ECO:0000256" key="1">
    <source>
        <dbReference type="ARBA" id="ARBA00022475"/>
    </source>
</evidence>
<evidence type="ECO:0000256" key="4">
    <source>
        <dbReference type="ARBA" id="ARBA00023136"/>
    </source>
</evidence>
<keyword evidence="4 6" id="KW-0472">Membrane</keyword>
<feature type="transmembrane region" description="Helical" evidence="6">
    <location>
        <begin position="46"/>
        <end position="69"/>
    </location>
</feature>
<dbReference type="Proteomes" id="UP000193978">
    <property type="component" value="Chromosome"/>
</dbReference>
<dbReference type="OrthoDB" id="7868067at2"/>
<reference evidence="8 9" key="1">
    <citation type="submission" date="2017-02" db="EMBL/GenBank/DDBJ databases">
        <authorList>
            <person name="Peterson S.W."/>
        </authorList>
    </citation>
    <scope>NUCLEOTIDE SEQUENCE [LARGE SCALE GENOMIC DNA]</scope>
    <source>
        <strain evidence="8 9">S285</strain>
    </source>
</reference>
<organism evidence="8 9">
    <name type="scientific">Methylocystis bryophila</name>
    <dbReference type="NCBI Taxonomy" id="655015"/>
    <lineage>
        <taxon>Bacteria</taxon>
        <taxon>Pseudomonadati</taxon>
        <taxon>Pseudomonadota</taxon>
        <taxon>Alphaproteobacteria</taxon>
        <taxon>Hyphomicrobiales</taxon>
        <taxon>Methylocystaceae</taxon>
        <taxon>Methylocystis</taxon>
    </lineage>
</organism>
<dbReference type="Pfam" id="PF06305">
    <property type="entry name" value="LapA_dom"/>
    <property type="match status" value="1"/>
</dbReference>
<keyword evidence="1" id="KW-1003">Cell membrane</keyword>
<feature type="region of interest" description="Disordered" evidence="5">
    <location>
        <begin position="90"/>
        <end position="110"/>
    </location>
</feature>
<feature type="domain" description="Lipopolysaccharide assembly protein A" evidence="7">
    <location>
        <begin position="43"/>
        <end position="93"/>
    </location>
</feature>
<evidence type="ECO:0000313" key="9">
    <source>
        <dbReference type="Proteomes" id="UP000193978"/>
    </source>
</evidence>
<proteinExistence type="predicted"/>
<dbReference type="KEGG" id="mbry:B1812_00045"/>
<evidence type="ECO:0000256" key="2">
    <source>
        <dbReference type="ARBA" id="ARBA00022692"/>
    </source>
</evidence>
<sequence>MRFLRLLFLVVVALAALYLAEANRAPVTISLDPFPGGDASEFSFKAPLFLVIFAAVALGVVLGAAVSWLGHVDIRRRARTAQSELAKTRSEVEGLRQQSLAGLTGDGVKK</sequence>
<keyword evidence="9" id="KW-1185">Reference proteome</keyword>